<dbReference type="EMBL" id="BAAAHE010000014">
    <property type="protein sequence ID" value="GAA0617602.1"/>
    <property type="molecule type" value="Genomic_DNA"/>
</dbReference>
<gene>
    <name evidence="2" type="ORF">GCM10009547_19840</name>
</gene>
<reference evidence="3" key="1">
    <citation type="journal article" date="2019" name="Int. J. Syst. Evol. Microbiol.">
        <title>The Global Catalogue of Microorganisms (GCM) 10K type strain sequencing project: providing services to taxonomists for standard genome sequencing and annotation.</title>
        <authorList>
            <consortium name="The Broad Institute Genomics Platform"/>
            <consortium name="The Broad Institute Genome Sequencing Center for Infectious Disease"/>
            <person name="Wu L."/>
            <person name="Ma J."/>
        </authorList>
    </citation>
    <scope>NUCLEOTIDE SEQUENCE [LARGE SCALE GENOMIC DNA]</scope>
    <source>
        <strain evidence="3">JCM 10671</strain>
    </source>
</reference>
<dbReference type="InterPro" id="IPR019919">
    <property type="entry name" value="Lucif-like_OxRdtase_MSMEG_2256"/>
</dbReference>
<name>A0ABP3RYK9_9ACTN</name>
<dbReference type="NCBIfam" id="TIGR03617">
    <property type="entry name" value="F420_MSMEG_2256"/>
    <property type="match status" value="1"/>
</dbReference>
<accession>A0ABP3RYK9</accession>
<dbReference type="PANTHER" id="PTHR43244">
    <property type="match status" value="1"/>
</dbReference>
<dbReference type="InterPro" id="IPR036661">
    <property type="entry name" value="Luciferase-like_sf"/>
</dbReference>
<organism evidence="2 3">
    <name type="scientific">Sporichthya brevicatena</name>
    <dbReference type="NCBI Taxonomy" id="171442"/>
    <lineage>
        <taxon>Bacteria</taxon>
        <taxon>Bacillati</taxon>
        <taxon>Actinomycetota</taxon>
        <taxon>Actinomycetes</taxon>
        <taxon>Sporichthyales</taxon>
        <taxon>Sporichthyaceae</taxon>
        <taxon>Sporichthya</taxon>
    </lineage>
</organism>
<protein>
    <submittedName>
        <fullName evidence="2">LLM class F420-dependent oxidoreductase</fullName>
    </submittedName>
</protein>
<evidence type="ECO:0000313" key="2">
    <source>
        <dbReference type="EMBL" id="GAA0617602.1"/>
    </source>
</evidence>
<dbReference type="CDD" id="cd01097">
    <property type="entry name" value="Tetrahydromethanopterin_reductase"/>
    <property type="match status" value="1"/>
</dbReference>
<evidence type="ECO:0000313" key="3">
    <source>
        <dbReference type="Proteomes" id="UP001500957"/>
    </source>
</evidence>
<sequence length="339" mass="36867">MLVDTEFSGRLDRAAEEAATAEAAGFDTIWSTDSANDPFLPLAVATQHTERIRLGTGIAVAFARSPMTVAQTAWGLQNLSGGRMVLGLGSQIQPHVERRFSMPWSRPAGRMREYVSALRAIWSCWQDGEKLDFRGEFYSFSLMPPHFNPGPVAGGPPPIVLAAVGEAMTRVAAEFADGILLHRFTTARYLTEATLPALAAGRRSRKVPGPFSVILPVFVVLGDRPAELDAGIAATRKQLAFYSSTPAYRPVLEAHGWGDLQPELQSLTRQNRWAEMDALVTDEILAAFATIGTPEEAARTLHERYTGAADVLAPTAVYDLPFALRRRLATALRGHGNAR</sequence>
<dbReference type="Proteomes" id="UP001500957">
    <property type="component" value="Unassembled WGS sequence"/>
</dbReference>
<feature type="domain" description="Luciferase-like" evidence="1">
    <location>
        <begin position="10"/>
        <end position="306"/>
    </location>
</feature>
<dbReference type="PANTHER" id="PTHR43244:SF2">
    <property type="entry name" value="CONSERVED HYPOTHETICAL ALANINE AND PROLINE-RICH PROTEIN"/>
    <property type="match status" value="1"/>
</dbReference>
<dbReference type="InterPro" id="IPR011251">
    <property type="entry name" value="Luciferase-like_dom"/>
</dbReference>
<dbReference type="Gene3D" id="3.20.20.30">
    <property type="entry name" value="Luciferase-like domain"/>
    <property type="match status" value="1"/>
</dbReference>
<comment type="caution">
    <text evidence="2">The sequence shown here is derived from an EMBL/GenBank/DDBJ whole genome shotgun (WGS) entry which is preliminary data.</text>
</comment>
<dbReference type="RefSeq" id="WP_344604167.1">
    <property type="nucleotide sequence ID" value="NZ_BAAAHE010000014.1"/>
</dbReference>
<proteinExistence type="predicted"/>
<dbReference type="SUPFAM" id="SSF51679">
    <property type="entry name" value="Bacterial luciferase-like"/>
    <property type="match status" value="1"/>
</dbReference>
<dbReference type="Pfam" id="PF00296">
    <property type="entry name" value="Bac_luciferase"/>
    <property type="match status" value="1"/>
</dbReference>
<evidence type="ECO:0000259" key="1">
    <source>
        <dbReference type="Pfam" id="PF00296"/>
    </source>
</evidence>
<dbReference type="InterPro" id="IPR050564">
    <property type="entry name" value="F420-G6PD/mer"/>
</dbReference>
<keyword evidence="3" id="KW-1185">Reference proteome</keyword>